<organism evidence="1 2">
    <name type="scientific">Paenibacillus plantiphilus</name>
    <dbReference type="NCBI Taxonomy" id="2905650"/>
    <lineage>
        <taxon>Bacteria</taxon>
        <taxon>Bacillati</taxon>
        <taxon>Bacillota</taxon>
        <taxon>Bacilli</taxon>
        <taxon>Bacillales</taxon>
        <taxon>Paenibacillaceae</taxon>
        <taxon>Paenibacillus</taxon>
    </lineage>
</organism>
<keyword evidence="2" id="KW-1185">Reference proteome</keyword>
<evidence type="ECO:0008006" key="3">
    <source>
        <dbReference type="Google" id="ProtNLM"/>
    </source>
</evidence>
<evidence type="ECO:0000313" key="2">
    <source>
        <dbReference type="Proteomes" id="UP000838686"/>
    </source>
</evidence>
<dbReference type="RefSeq" id="WP_236339664.1">
    <property type="nucleotide sequence ID" value="NZ_CAKMMF010000005.1"/>
</dbReference>
<sequence>MTTIGCFHAHHSNIEHIERAMLPYEVELVHFVDPGLDRIKRDPAFTTQAATKKIKETIHWISQCHVDALLVTCTYFIAQLPNDTSQFPMPLIKIDQPLSDDICQLNQPVVVVFTNPSTVDGSMQQIMSYSRLMGKDIQIESALLQNTFPLIMQGKKEAYIQAVSEGLDRVIAHNPHKRIVAGQLSMVPAADLVSQQRGVAIGNQLHSLADHIQKLLGLELRAAE</sequence>
<dbReference type="Proteomes" id="UP000838686">
    <property type="component" value="Unassembled WGS sequence"/>
</dbReference>
<name>A0ABN8G916_9BACL</name>
<protein>
    <recommendedName>
        <fullName evidence="3">Asp/Glu/Hydantoin racemase</fullName>
    </recommendedName>
</protein>
<accession>A0ABN8G916</accession>
<proteinExistence type="predicted"/>
<comment type="caution">
    <text evidence="1">The sequence shown here is derived from an EMBL/GenBank/DDBJ whole genome shotgun (WGS) entry which is preliminary data.</text>
</comment>
<dbReference type="EMBL" id="CAKMMF010000005">
    <property type="protein sequence ID" value="CAH1199327.1"/>
    <property type="molecule type" value="Genomic_DNA"/>
</dbReference>
<reference evidence="1" key="1">
    <citation type="submission" date="2022-01" db="EMBL/GenBank/DDBJ databases">
        <authorList>
            <person name="Criscuolo A."/>
        </authorList>
    </citation>
    <scope>NUCLEOTIDE SEQUENCE</scope>
    <source>
        <strain evidence="1">CIP111893</strain>
    </source>
</reference>
<evidence type="ECO:0000313" key="1">
    <source>
        <dbReference type="EMBL" id="CAH1199327.1"/>
    </source>
</evidence>
<gene>
    <name evidence="1" type="ORF">PAECIP111893_01315</name>
</gene>